<dbReference type="EMBL" id="CP000808">
    <property type="protein sequence ID" value="ACB54577.1"/>
    <property type="molecule type" value="Genomic_DNA"/>
</dbReference>
<dbReference type="KEGG" id="cyt:cce_5231"/>
<reference evidence="1 2" key="1">
    <citation type="journal article" date="2008" name="Proc. Natl. Acad. Sci. U.S.A.">
        <title>The genome of Cyanothece 51142, a unicellular diazotrophic cyanobacterium important in the marine nitrogen cycle.</title>
        <authorList>
            <person name="Welsh E.A."/>
            <person name="Liberton M."/>
            <person name="Stoeckel J."/>
            <person name="Loh T."/>
            <person name="Elvitigala T."/>
            <person name="Wang C."/>
            <person name="Wollam A."/>
            <person name="Fulton R.S."/>
            <person name="Clifton S.W."/>
            <person name="Jacobs J.M."/>
            <person name="Aurora R."/>
            <person name="Ghosh B.K."/>
            <person name="Sherman L.A."/>
            <person name="Smith R.D."/>
            <person name="Wilson R.K."/>
            <person name="Pakrasi H.B."/>
        </authorList>
    </citation>
    <scope>NUCLEOTIDE SEQUENCE [LARGE SCALE GENOMIC DNA]</scope>
    <source>
        <strain evidence="2">ATCC 51142 / BH68</strain>
        <plasmid evidence="2">A</plasmid>
    </source>
</reference>
<dbReference type="HOGENOM" id="CLU_2632205_0_0_3"/>
<name>B1X366_CROS5</name>
<dbReference type="AlphaFoldDB" id="B1X366"/>
<organism evidence="1 2">
    <name type="scientific">Crocosphaera subtropica (strain ATCC 51142 / BH68)</name>
    <name type="common">Cyanothece sp. (strain ATCC 51142)</name>
    <dbReference type="NCBI Taxonomy" id="43989"/>
    <lineage>
        <taxon>Bacteria</taxon>
        <taxon>Bacillati</taxon>
        <taxon>Cyanobacteriota</taxon>
        <taxon>Cyanophyceae</taxon>
        <taxon>Oscillatoriophycideae</taxon>
        <taxon>Chroococcales</taxon>
        <taxon>Aphanothecaceae</taxon>
        <taxon>Crocosphaera</taxon>
        <taxon>Crocosphaera subtropica</taxon>
    </lineage>
</organism>
<keyword evidence="1" id="KW-0614">Plasmid</keyword>
<proteinExistence type="predicted"/>
<evidence type="ECO:0000313" key="1">
    <source>
        <dbReference type="EMBL" id="ACB54577.1"/>
    </source>
</evidence>
<accession>B1X366</accession>
<dbReference type="Proteomes" id="UP000001203">
    <property type="component" value="Plasmid A"/>
</dbReference>
<geneLocation type="plasmid" evidence="1 2">
    <name>A</name>
</geneLocation>
<gene>
    <name evidence="1" type="ordered locus">cce_5231</name>
</gene>
<protein>
    <submittedName>
        <fullName evidence="1">Uncharacterized protein</fullName>
    </submittedName>
</protein>
<keyword evidence="2" id="KW-1185">Reference proteome</keyword>
<evidence type="ECO:0000313" key="2">
    <source>
        <dbReference type="Proteomes" id="UP000001203"/>
    </source>
</evidence>
<sequence>MLLCRLVMKKFNDEKLMSKQELLEQEKLLEIERQHPVYQGIISYLLEEAFSEEKEPQYIKKEEIHEWLLSLVDEKDD</sequence>